<keyword evidence="4 5" id="KW-0648">Protein biosynthesis</keyword>
<evidence type="ECO:0000256" key="4">
    <source>
        <dbReference type="ARBA" id="ARBA00022917"/>
    </source>
</evidence>
<dbReference type="OrthoDB" id="9766163at2"/>
<reference evidence="7 8" key="1">
    <citation type="submission" date="2015-09" db="EMBL/GenBank/DDBJ databases">
        <authorList>
            <consortium name="Pathogen Informatics"/>
        </authorList>
    </citation>
    <scope>NUCLEOTIDE SEQUENCE [LARGE SCALE GENOMIC DNA]</scope>
    <source>
        <strain evidence="7 8">2789STDY5834875</strain>
    </source>
</reference>
<comment type="function">
    <text evidence="5">Key component of the ribosome quality control system (RQC), a ribosome-associated complex that mediates the extraction of incompletely synthesized nascent chains from stalled ribosomes and their subsequent degradation. RqcH recruits Ala-charged tRNA, and with RqcP directs the elongation of stalled nascent chains on 50S ribosomal subunits, leading to non-templated C-terminal alanine extensions (Ala tail). The Ala tail promotes nascent chain degradation. May add between 1 and at least 8 Ala residues. Binds to stalled 50S ribosomal subunits.</text>
</comment>
<comment type="subunit">
    <text evidence="5">Associates with stalled 50S ribosomal subunits. Binds to RqcP.</text>
</comment>
<evidence type="ECO:0000256" key="3">
    <source>
        <dbReference type="ARBA" id="ARBA00022884"/>
    </source>
</evidence>
<evidence type="ECO:0000256" key="2">
    <source>
        <dbReference type="ARBA" id="ARBA00022730"/>
    </source>
</evidence>
<dbReference type="Gene3D" id="1.10.8.50">
    <property type="match status" value="1"/>
</dbReference>
<evidence type="ECO:0000259" key="6">
    <source>
        <dbReference type="Pfam" id="PF05670"/>
    </source>
</evidence>
<accession>A0A174YX98</accession>
<dbReference type="AlphaFoldDB" id="A0A174YX98"/>
<keyword evidence="3 5" id="KW-0694">RNA-binding</keyword>
<dbReference type="GO" id="GO:0072344">
    <property type="term" value="P:rescue of stalled ribosome"/>
    <property type="evidence" value="ECO:0007669"/>
    <property type="project" value="UniProtKB-UniRule"/>
</dbReference>
<dbReference type="GO" id="GO:0019843">
    <property type="term" value="F:rRNA binding"/>
    <property type="evidence" value="ECO:0007669"/>
    <property type="project" value="UniProtKB-UniRule"/>
</dbReference>
<evidence type="ECO:0000256" key="5">
    <source>
        <dbReference type="HAMAP-Rule" id="MF_00844"/>
    </source>
</evidence>
<organism evidence="7 8">
    <name type="scientific">Lachnospira eligens</name>
    <dbReference type="NCBI Taxonomy" id="39485"/>
    <lineage>
        <taxon>Bacteria</taxon>
        <taxon>Bacillati</taxon>
        <taxon>Bacillota</taxon>
        <taxon>Clostridia</taxon>
        <taxon>Lachnospirales</taxon>
        <taxon>Lachnospiraceae</taxon>
        <taxon>Lachnospira</taxon>
    </lineage>
</organism>
<dbReference type="FunFam" id="2.30.310.10:FF:000004">
    <property type="entry name" value="Fibronectin-binding protein A"/>
    <property type="match status" value="1"/>
</dbReference>
<feature type="domain" description="NFACT RNA-binding" evidence="6">
    <location>
        <begin position="455"/>
        <end position="549"/>
    </location>
</feature>
<dbReference type="RefSeq" id="WP_055215075.1">
    <property type="nucleotide sequence ID" value="NZ_CZBU01000002.1"/>
</dbReference>
<dbReference type="InterPro" id="IPR051608">
    <property type="entry name" value="RQC_Subunit_NEMF"/>
</dbReference>
<dbReference type="InterPro" id="IPR043682">
    <property type="entry name" value="RqcH_bacterial"/>
</dbReference>
<dbReference type="Gene3D" id="2.30.310.10">
    <property type="entry name" value="ibrinogen binding protein from staphylococcus aureus domain"/>
    <property type="match status" value="1"/>
</dbReference>
<dbReference type="GO" id="GO:0000049">
    <property type="term" value="F:tRNA binding"/>
    <property type="evidence" value="ECO:0007669"/>
    <property type="project" value="UniProtKB-UniRule"/>
</dbReference>
<dbReference type="GO" id="GO:0043023">
    <property type="term" value="F:ribosomal large subunit binding"/>
    <property type="evidence" value="ECO:0007669"/>
    <property type="project" value="UniProtKB-UniRule"/>
</dbReference>
<keyword evidence="1 5" id="KW-0820">tRNA-binding</keyword>
<dbReference type="HAMAP" id="MF_00844_B">
    <property type="entry name" value="RqcH_B"/>
    <property type="match status" value="1"/>
</dbReference>
<gene>
    <name evidence="5" type="primary">rqcH</name>
    <name evidence="7" type="ORF">ERS852490_01018</name>
</gene>
<protein>
    <recommendedName>
        <fullName evidence="5">Rqc2 homolog RqcH</fullName>
        <shortName evidence="5">RqcH</shortName>
    </recommendedName>
</protein>
<sequence length="575" mass="65290">MAFDGITISSIVNELNDTINGGRLYKISQPEADEIMLTIKTQSGQYRLVLSANASLPLAYLTDDNKPSPATAPNFCMLLRKHLNNGRIISITQPKFERVIDIEAEHLNELGDLCRKHIIAEFMGKHSNIILCDDNNTILDSIKHISAQTSSVREVLPGRPYFIPNTSDKINPLEADRKHFDETVFTKPVPVVKALLSSYTGISTCIAEELAYRARVDGGHPANCLDEPMKDALYNVFDALMSDVRNGIYHPDMVTDNGVPAEFAAVKLSMYDNHTEYDSISRLIIDYYRQKEIATRIHQKSVDIRRIVTTHLERAYKKLDIQEKQIKDTEKKDKYRIYGELLTTYAYSIPAGSKEYEALNYYDNTTIKIPLDNSLTPIENANKYFARYNKLKRTYEAGIRLIQEITEEISYLESIINAIEISVTEADLANIKEELIETGYIKRTVKGKHKITANKPMHFVSSDGFDIYVGKNNIQNDELTFKTGNGNDWWFHAKQMPGSHVLLKTDGKEVPDRTFEEAASLAAYYSKGREQEKVEVDYVLKKEVKKPAGAKPGFVVYYTNYSMVADTDIKDIKQL</sequence>
<dbReference type="Pfam" id="PF05670">
    <property type="entry name" value="NFACT-R_1"/>
    <property type="match status" value="1"/>
</dbReference>
<dbReference type="EMBL" id="CZBU01000002">
    <property type="protein sequence ID" value="CUQ76371.1"/>
    <property type="molecule type" value="Genomic_DNA"/>
</dbReference>
<dbReference type="PANTHER" id="PTHR15239">
    <property type="entry name" value="NUCLEAR EXPORT MEDIATOR FACTOR NEMF"/>
    <property type="match status" value="1"/>
</dbReference>
<keyword evidence="2 5" id="KW-0699">rRNA-binding</keyword>
<dbReference type="InterPro" id="IPR008532">
    <property type="entry name" value="NFACT_RNA-bd"/>
</dbReference>
<name>A0A174YX98_9FIRM</name>
<dbReference type="PANTHER" id="PTHR15239:SF6">
    <property type="entry name" value="RIBOSOME QUALITY CONTROL COMPLEX SUBUNIT NEMF"/>
    <property type="match status" value="1"/>
</dbReference>
<dbReference type="Pfam" id="PF05833">
    <property type="entry name" value="NFACT_N"/>
    <property type="match status" value="1"/>
</dbReference>
<proteinExistence type="inferred from homology"/>
<evidence type="ECO:0000313" key="8">
    <source>
        <dbReference type="Proteomes" id="UP000095621"/>
    </source>
</evidence>
<dbReference type="Proteomes" id="UP000095621">
    <property type="component" value="Unassembled WGS sequence"/>
</dbReference>
<dbReference type="GO" id="GO:1990112">
    <property type="term" value="C:RQC complex"/>
    <property type="evidence" value="ECO:0007669"/>
    <property type="project" value="TreeGrafter"/>
</dbReference>
<evidence type="ECO:0000256" key="1">
    <source>
        <dbReference type="ARBA" id="ARBA00022555"/>
    </source>
</evidence>
<evidence type="ECO:0000313" key="7">
    <source>
        <dbReference type="EMBL" id="CUQ76371.1"/>
    </source>
</evidence>
<comment type="similarity">
    <text evidence="5">Belongs to the NEMF family.</text>
</comment>